<protein>
    <submittedName>
        <fullName evidence="14">TonB-dependent receptor</fullName>
    </submittedName>
</protein>
<evidence type="ECO:0000256" key="5">
    <source>
        <dbReference type="ARBA" id="ARBA00022729"/>
    </source>
</evidence>
<keyword evidence="8 14" id="KW-0675">Receptor</keyword>
<gene>
    <name evidence="14" type="ORF">ABXZ32_07705</name>
</gene>
<dbReference type="Gene3D" id="2.40.170.20">
    <property type="entry name" value="TonB-dependent receptor, beta-barrel domain"/>
    <property type="match status" value="1"/>
</dbReference>
<evidence type="ECO:0000259" key="12">
    <source>
        <dbReference type="Pfam" id="PF00593"/>
    </source>
</evidence>
<keyword evidence="2 10" id="KW-0813">Transport</keyword>
<keyword evidence="15" id="KW-1185">Reference proteome</keyword>
<dbReference type="Gene3D" id="2.60.40.1120">
    <property type="entry name" value="Carboxypeptidase-like, regulatory domain"/>
    <property type="match status" value="1"/>
</dbReference>
<dbReference type="Proteomes" id="UP001549773">
    <property type="component" value="Unassembled WGS sequence"/>
</dbReference>
<comment type="caution">
    <text evidence="14">The sequence shown here is derived from an EMBL/GenBank/DDBJ whole genome shotgun (WGS) entry which is preliminary data.</text>
</comment>
<dbReference type="RefSeq" id="WP_354618097.1">
    <property type="nucleotide sequence ID" value="NZ_JBEWYP010000003.1"/>
</dbReference>
<dbReference type="EMBL" id="JBEWYP010000003">
    <property type="protein sequence ID" value="MET7029276.1"/>
    <property type="molecule type" value="Genomic_DNA"/>
</dbReference>
<evidence type="ECO:0000259" key="13">
    <source>
        <dbReference type="Pfam" id="PF07715"/>
    </source>
</evidence>
<dbReference type="PANTHER" id="PTHR30069">
    <property type="entry name" value="TONB-DEPENDENT OUTER MEMBRANE RECEPTOR"/>
    <property type="match status" value="1"/>
</dbReference>
<evidence type="ECO:0000256" key="8">
    <source>
        <dbReference type="ARBA" id="ARBA00023170"/>
    </source>
</evidence>
<dbReference type="SUPFAM" id="SSF49464">
    <property type="entry name" value="Carboxypeptidase regulatory domain-like"/>
    <property type="match status" value="1"/>
</dbReference>
<dbReference type="PROSITE" id="PS52016">
    <property type="entry name" value="TONB_DEPENDENT_REC_3"/>
    <property type="match status" value="1"/>
</dbReference>
<accession>A0ABV2TVI2</accession>
<evidence type="ECO:0000256" key="11">
    <source>
        <dbReference type="RuleBase" id="RU003357"/>
    </source>
</evidence>
<evidence type="ECO:0000256" key="7">
    <source>
        <dbReference type="ARBA" id="ARBA00023136"/>
    </source>
</evidence>
<dbReference type="Pfam" id="PF13715">
    <property type="entry name" value="CarbopepD_reg_2"/>
    <property type="match status" value="1"/>
</dbReference>
<comment type="subcellular location">
    <subcellularLocation>
        <location evidence="1 10">Cell outer membrane</location>
        <topology evidence="1 10">Multi-pass membrane protein</topology>
    </subcellularLocation>
</comment>
<evidence type="ECO:0000256" key="2">
    <source>
        <dbReference type="ARBA" id="ARBA00022448"/>
    </source>
</evidence>
<dbReference type="Pfam" id="PF07715">
    <property type="entry name" value="Plug"/>
    <property type="match status" value="1"/>
</dbReference>
<dbReference type="SUPFAM" id="SSF56935">
    <property type="entry name" value="Porins"/>
    <property type="match status" value="1"/>
</dbReference>
<dbReference type="InterPro" id="IPR008969">
    <property type="entry name" value="CarboxyPept-like_regulatory"/>
</dbReference>
<evidence type="ECO:0000256" key="3">
    <source>
        <dbReference type="ARBA" id="ARBA00022452"/>
    </source>
</evidence>
<dbReference type="InterPro" id="IPR012910">
    <property type="entry name" value="Plug_dom"/>
</dbReference>
<organism evidence="14 15">
    <name type="scientific">Sediminicola luteus</name>
    <dbReference type="NCBI Taxonomy" id="319238"/>
    <lineage>
        <taxon>Bacteria</taxon>
        <taxon>Pseudomonadati</taxon>
        <taxon>Bacteroidota</taxon>
        <taxon>Flavobacteriia</taxon>
        <taxon>Flavobacteriales</taxon>
        <taxon>Flavobacteriaceae</taxon>
        <taxon>Sediminicola</taxon>
    </lineage>
</organism>
<comment type="similarity">
    <text evidence="10 11">Belongs to the TonB-dependent receptor family.</text>
</comment>
<dbReference type="Gene3D" id="2.170.130.10">
    <property type="entry name" value="TonB-dependent receptor, plug domain"/>
    <property type="match status" value="1"/>
</dbReference>
<evidence type="ECO:0000256" key="6">
    <source>
        <dbReference type="ARBA" id="ARBA00023077"/>
    </source>
</evidence>
<evidence type="ECO:0000313" key="14">
    <source>
        <dbReference type="EMBL" id="MET7029276.1"/>
    </source>
</evidence>
<evidence type="ECO:0000256" key="1">
    <source>
        <dbReference type="ARBA" id="ARBA00004571"/>
    </source>
</evidence>
<feature type="domain" description="TonB-dependent receptor plug" evidence="13">
    <location>
        <begin position="127"/>
        <end position="223"/>
    </location>
</feature>
<dbReference type="InterPro" id="IPR037066">
    <property type="entry name" value="Plug_dom_sf"/>
</dbReference>
<keyword evidence="6 11" id="KW-0798">TonB box</keyword>
<name>A0ABV2TVI2_9FLAO</name>
<keyword evidence="7 10" id="KW-0472">Membrane</keyword>
<evidence type="ECO:0000256" key="10">
    <source>
        <dbReference type="PROSITE-ProRule" id="PRU01360"/>
    </source>
</evidence>
<dbReference type="PANTHER" id="PTHR30069:SF29">
    <property type="entry name" value="HEMOGLOBIN AND HEMOGLOBIN-HAPTOGLOBIN-BINDING PROTEIN 1-RELATED"/>
    <property type="match status" value="1"/>
</dbReference>
<dbReference type="InterPro" id="IPR039426">
    <property type="entry name" value="TonB-dep_rcpt-like"/>
</dbReference>
<dbReference type="Pfam" id="PF00593">
    <property type="entry name" value="TonB_dep_Rec_b-barrel"/>
    <property type="match status" value="1"/>
</dbReference>
<keyword evidence="3 10" id="KW-1134">Transmembrane beta strand</keyword>
<reference evidence="14 15" key="1">
    <citation type="submission" date="2024-07" db="EMBL/GenBank/DDBJ databases">
        <title>The genome sequence of type strain Sediminicola luteus GDMCC 1.2596T.</title>
        <authorList>
            <person name="Liu Y."/>
        </authorList>
    </citation>
    <scope>NUCLEOTIDE SEQUENCE [LARGE SCALE GENOMIC DNA]</scope>
    <source>
        <strain evidence="14 15">GDMCC 1.2596</strain>
    </source>
</reference>
<keyword evidence="5" id="KW-0732">Signal</keyword>
<dbReference type="InterPro" id="IPR036942">
    <property type="entry name" value="Beta-barrel_TonB_sf"/>
</dbReference>
<feature type="domain" description="TonB-dependent receptor-like beta-barrel" evidence="12">
    <location>
        <begin position="234"/>
        <end position="709"/>
    </location>
</feature>
<dbReference type="InterPro" id="IPR000531">
    <property type="entry name" value="Beta-barrel_TonB"/>
</dbReference>
<evidence type="ECO:0000256" key="4">
    <source>
        <dbReference type="ARBA" id="ARBA00022692"/>
    </source>
</evidence>
<evidence type="ECO:0000256" key="9">
    <source>
        <dbReference type="ARBA" id="ARBA00023237"/>
    </source>
</evidence>
<proteinExistence type="inferred from homology"/>
<keyword evidence="9 10" id="KW-0998">Cell outer membrane</keyword>
<evidence type="ECO:0000313" key="15">
    <source>
        <dbReference type="Proteomes" id="UP001549773"/>
    </source>
</evidence>
<keyword evidence="4 10" id="KW-0812">Transmembrane</keyword>
<sequence>MCKFLTVPLIALFFITQGSYSQNSISGTIISNEDQSPLEQVEIYFPQLEKGTLTDASGNYSLSNIPVGPYKIVIAYLGFQTFSKTIDINQGENVLDVSLKLSAIEMEEVIVSTPFHKLQSENVVKVEYANVAMLKKKGAITLADGITNIAGVESVSTGIGIGKPVIRGLSSNRVLVYTQGVRLENQQFGDEHGLGVNDAGIESIEVIKGPASLLYGSDAMGGVLYLNPEKFAPSNSTVGDINLNYFSNTQGYGANAGFKTSGENLKFILRGGTSSHADYKTGDGDRVTNSRFKENDIKTGVAYQGTKFNTEVRYNYYATEIGIPEAIGEQTTERTPELPFQKITNQILSSKSNLFFDRSSMEFTLGYTFNERKEFEDDPQNAALDMDLSTFNYNIHYNLPKFGKVETIFGLQGMHQSNTNFGEEILIPDAITNDIGALATSHLHFNSNNDLQVGLRFDHRSINSEAAGIPSEEGYIAQLNRDFSSFNAAAGYKLNFAQSFIGRLNLASGFRAPNLAELTSNGVHEGTNRYEIGNADLKNEQNIQTDISLEYKNEHIEIFANGFLNDVNNYVYLEPTGTVQDDNAVYNYQQQDAKLYGGEFGFHLHPHPLDWLHLESSYQTVIGKLDSGDYLPLIPANSLTNTIRIEQSNANHWLNNSYAFVTLKSAFDQNKVNEFETATDGYSILNIGIGGNITVGKQDVEIRVSGNNVLDKSYVSHLSRLKSDGINDIGRNISLALSLPL</sequence>